<evidence type="ECO:0000256" key="1">
    <source>
        <dbReference type="SAM" id="SignalP"/>
    </source>
</evidence>
<dbReference type="SUPFAM" id="SSF53850">
    <property type="entry name" value="Periplasmic binding protein-like II"/>
    <property type="match status" value="1"/>
</dbReference>
<dbReference type="Pfam" id="PF13379">
    <property type="entry name" value="NMT1_2"/>
    <property type="match status" value="1"/>
</dbReference>
<dbReference type="RefSeq" id="WP_072823003.1">
    <property type="nucleotide sequence ID" value="NZ_LT670849.1"/>
</dbReference>
<dbReference type="Proteomes" id="UP000184096">
    <property type="component" value="Chromosome I"/>
</dbReference>
<keyword evidence="3" id="KW-1185">Reference proteome</keyword>
<dbReference type="PANTHER" id="PTHR30024">
    <property type="entry name" value="ALIPHATIC SULFONATES-BINDING PROTEIN-RELATED"/>
    <property type="match status" value="1"/>
</dbReference>
<gene>
    <name evidence="2" type="ORF">SAMN05444170_5708</name>
</gene>
<keyword evidence="1" id="KW-0732">Signal</keyword>
<name>A0A1M7ULZ2_9BRAD</name>
<evidence type="ECO:0000313" key="3">
    <source>
        <dbReference type="Proteomes" id="UP000184096"/>
    </source>
</evidence>
<protein>
    <submittedName>
        <fullName evidence="2">NitT/TauT family transport system substrate-binding protein</fullName>
    </submittedName>
</protein>
<sequence length="332" mass="35605">MPRHFKPGFGSVFTSILTAVLFLLATDAKAADQVKVGVFPVSSALPFFVAVERGYFAEQGIEPVPTRMASSTLIIQSFLSGDLEAAPTIVTTEAFNVNLITKNTILYLSINGQNDQNRQEIFVVRKGLDVSSIRDLKGKATKIMSASGPANVTFAKAVLKANGLEEGKDYTMTDLPVNLHVSAMTAGTFDAGYTLEPAGTMLKASGGAVELEGGVVATHILGRKDAMAFAAGGAITTKFATERPDVARRYAIAWRKAIETIDRDPSAREALKVNTSVPPDLVMKVGVPKFTMADQVTAQNIADFQKYMDFATTQGIVRGQVDVTKYLVTLDK</sequence>
<dbReference type="Gene3D" id="3.40.190.10">
    <property type="entry name" value="Periplasmic binding protein-like II"/>
    <property type="match status" value="3"/>
</dbReference>
<dbReference type="EMBL" id="LT670849">
    <property type="protein sequence ID" value="SHN83915.1"/>
    <property type="molecule type" value="Genomic_DNA"/>
</dbReference>
<evidence type="ECO:0000313" key="2">
    <source>
        <dbReference type="EMBL" id="SHN83915.1"/>
    </source>
</evidence>
<organism evidence="2 3">
    <name type="scientific">Bradyrhizobium erythrophlei</name>
    <dbReference type="NCBI Taxonomy" id="1437360"/>
    <lineage>
        <taxon>Bacteria</taxon>
        <taxon>Pseudomonadati</taxon>
        <taxon>Pseudomonadota</taxon>
        <taxon>Alphaproteobacteria</taxon>
        <taxon>Hyphomicrobiales</taxon>
        <taxon>Nitrobacteraceae</taxon>
        <taxon>Bradyrhizobium</taxon>
    </lineage>
</organism>
<reference evidence="3" key="1">
    <citation type="submission" date="2016-11" db="EMBL/GenBank/DDBJ databases">
        <authorList>
            <person name="Varghese N."/>
            <person name="Submissions S."/>
        </authorList>
    </citation>
    <scope>NUCLEOTIDE SEQUENCE [LARGE SCALE GENOMIC DNA]</scope>
    <source>
        <strain evidence="3">GAS401</strain>
    </source>
</reference>
<dbReference type="AlphaFoldDB" id="A0A1M7ULZ2"/>
<accession>A0A1M7ULZ2</accession>
<feature type="signal peptide" evidence="1">
    <location>
        <begin position="1"/>
        <end position="30"/>
    </location>
</feature>
<proteinExistence type="predicted"/>
<feature type="chain" id="PRO_5013337295" evidence="1">
    <location>
        <begin position="31"/>
        <end position="332"/>
    </location>
</feature>